<dbReference type="RefSeq" id="WP_307355454.1">
    <property type="nucleotide sequence ID" value="NZ_BAAACJ010000032.1"/>
</dbReference>
<dbReference type="Proteomes" id="UP001224418">
    <property type="component" value="Unassembled WGS sequence"/>
</dbReference>
<evidence type="ECO:0000313" key="2">
    <source>
        <dbReference type="Proteomes" id="UP001224418"/>
    </source>
</evidence>
<organism evidence="1 2">
    <name type="scientific">Hathewaya limosa</name>
    <name type="common">Clostridium limosum</name>
    <dbReference type="NCBI Taxonomy" id="1536"/>
    <lineage>
        <taxon>Bacteria</taxon>
        <taxon>Bacillati</taxon>
        <taxon>Bacillota</taxon>
        <taxon>Clostridia</taxon>
        <taxon>Eubacteriales</taxon>
        <taxon>Clostridiaceae</taxon>
        <taxon>Hathewaya</taxon>
    </lineage>
</organism>
<keyword evidence="2" id="KW-1185">Reference proteome</keyword>
<dbReference type="EMBL" id="JAUSWN010000007">
    <property type="protein sequence ID" value="MDQ0479389.1"/>
    <property type="molecule type" value="Genomic_DNA"/>
</dbReference>
<evidence type="ECO:0008006" key="3">
    <source>
        <dbReference type="Google" id="ProtNLM"/>
    </source>
</evidence>
<name>A0ABU0JQL8_HATLI</name>
<gene>
    <name evidence="1" type="ORF">QOZ93_001130</name>
</gene>
<protein>
    <recommendedName>
        <fullName evidence="3">DUF1292 domain-containing protein</fullName>
    </recommendedName>
</protein>
<proteinExistence type="predicted"/>
<dbReference type="Pfam" id="PF06949">
    <property type="entry name" value="DUF1292"/>
    <property type="match status" value="1"/>
</dbReference>
<accession>A0ABU0JQL8</accession>
<sequence length="79" mass="8872">MNKPFMTVQNGKGETVELELVDTITITPNKYVIVSEVNSDNAFAYKVNTKSGEVKYQSIGEGAEFKKVLQAYNEKHKND</sequence>
<reference evidence="1 2" key="1">
    <citation type="submission" date="2023-07" db="EMBL/GenBank/DDBJ databases">
        <title>Genomic Encyclopedia of Type Strains, Phase IV (KMG-IV): sequencing the most valuable type-strain genomes for metagenomic binning, comparative biology and taxonomic classification.</title>
        <authorList>
            <person name="Goeker M."/>
        </authorList>
    </citation>
    <scope>NUCLEOTIDE SEQUENCE [LARGE SCALE GENOMIC DNA]</scope>
    <source>
        <strain evidence="1 2">DSM 1400</strain>
    </source>
</reference>
<evidence type="ECO:0000313" key="1">
    <source>
        <dbReference type="EMBL" id="MDQ0479389.1"/>
    </source>
</evidence>
<dbReference type="InterPro" id="IPR009711">
    <property type="entry name" value="UPF0473"/>
</dbReference>
<comment type="caution">
    <text evidence="1">The sequence shown here is derived from an EMBL/GenBank/DDBJ whole genome shotgun (WGS) entry which is preliminary data.</text>
</comment>